<evidence type="ECO:0000259" key="7">
    <source>
        <dbReference type="PROSITE" id="PS50240"/>
    </source>
</evidence>
<dbReference type="SUPFAM" id="SSF50494">
    <property type="entry name" value="Trypsin-like serine proteases"/>
    <property type="match status" value="1"/>
</dbReference>
<evidence type="ECO:0000256" key="4">
    <source>
        <dbReference type="ARBA" id="ARBA00023157"/>
    </source>
</evidence>
<dbReference type="InterPro" id="IPR001254">
    <property type="entry name" value="Trypsin_dom"/>
</dbReference>
<dbReference type="InterPro" id="IPR043504">
    <property type="entry name" value="Peptidase_S1_PA_chymotrypsin"/>
</dbReference>
<evidence type="ECO:0000313" key="8">
    <source>
        <dbReference type="EMBL" id="CAG9574872.1"/>
    </source>
</evidence>
<dbReference type="SMART" id="SM00020">
    <property type="entry name" value="Tryp_SPc"/>
    <property type="match status" value="1"/>
</dbReference>
<dbReference type="EMBL" id="CAKASE010000073">
    <property type="protein sequence ID" value="CAG9574872.1"/>
    <property type="molecule type" value="Genomic_DNA"/>
</dbReference>
<dbReference type="GO" id="GO:0004252">
    <property type="term" value="F:serine-type endopeptidase activity"/>
    <property type="evidence" value="ECO:0007669"/>
    <property type="project" value="InterPro"/>
</dbReference>
<gene>
    <name evidence="8" type="ORF">DCHRY22_LOCUS11073</name>
</gene>
<sequence length="383" mass="42149">MLHVSASDNDLDNWLNFLSKQSQDVSTASEETSPDLTPTVVSSNTERTCKIHKQDDGVCTNTNHCDVKPDATKSFTLREKATCNNSEVCCPRNKTRTVSTMQPIPLNGCGLSNPGSIPYQKPADPGFAAFGEFPWMIAVIKRMSGIRVFDDKYAAGGALIHPSVVITAAHKVKDYEPQELMARAGEYDTRSTSEIFSHQERGVRKIVPHQQFFEVHVHYDVSLLILSAPFDLMDGPHIGIACLASRLPPPGTICYSMGWGQDFLNQDKNSVILKKVEVPLVDSSLCEHQYKNTKLGSQFRLHKTLTCAGGIEGVDTCKGDGGSPLVCQIPNTQRFQVVGLVAYGLGCGTTLPGVYVKIPELFDWVGEQLTWAKFNRTSFEYTP</sequence>
<dbReference type="InterPro" id="IPR051487">
    <property type="entry name" value="Ser/Thr_Proteases_Immune/Dev"/>
</dbReference>
<organism evidence="8 9">
    <name type="scientific">Danaus chrysippus</name>
    <name type="common">African queen</name>
    <dbReference type="NCBI Taxonomy" id="151541"/>
    <lineage>
        <taxon>Eukaryota</taxon>
        <taxon>Metazoa</taxon>
        <taxon>Ecdysozoa</taxon>
        <taxon>Arthropoda</taxon>
        <taxon>Hexapoda</taxon>
        <taxon>Insecta</taxon>
        <taxon>Pterygota</taxon>
        <taxon>Neoptera</taxon>
        <taxon>Endopterygota</taxon>
        <taxon>Lepidoptera</taxon>
        <taxon>Glossata</taxon>
        <taxon>Ditrysia</taxon>
        <taxon>Papilionoidea</taxon>
        <taxon>Nymphalidae</taxon>
        <taxon>Danainae</taxon>
        <taxon>Danaini</taxon>
        <taxon>Danaina</taxon>
        <taxon>Danaus</taxon>
        <taxon>Anosia</taxon>
    </lineage>
</organism>
<dbReference type="Pfam" id="PF00089">
    <property type="entry name" value="Trypsin"/>
    <property type="match status" value="1"/>
</dbReference>
<dbReference type="GO" id="GO:0006508">
    <property type="term" value="P:proteolysis"/>
    <property type="evidence" value="ECO:0007669"/>
    <property type="project" value="InterPro"/>
</dbReference>
<dbReference type="InterPro" id="IPR009003">
    <property type="entry name" value="Peptidase_S1_PA"/>
</dbReference>
<keyword evidence="5" id="KW-0325">Glycoprotein</keyword>
<proteinExistence type="inferred from homology"/>
<comment type="subcellular location">
    <subcellularLocation>
        <location evidence="1">Secreted</location>
    </subcellularLocation>
</comment>
<dbReference type="CDD" id="cd00190">
    <property type="entry name" value="Tryp_SPc"/>
    <property type="match status" value="1"/>
</dbReference>
<comment type="caution">
    <text evidence="8">The sequence shown here is derived from an EMBL/GenBank/DDBJ whole genome shotgun (WGS) entry which is preliminary data.</text>
</comment>
<keyword evidence="2" id="KW-0964">Secreted</keyword>
<dbReference type="FunFam" id="2.40.10.10:FF:000054">
    <property type="entry name" value="Complement C1r subcomponent"/>
    <property type="match status" value="1"/>
</dbReference>
<dbReference type="PRINTS" id="PR00722">
    <property type="entry name" value="CHYMOTRYPSIN"/>
</dbReference>
<evidence type="ECO:0000256" key="5">
    <source>
        <dbReference type="ARBA" id="ARBA00023180"/>
    </source>
</evidence>
<keyword evidence="3" id="KW-0732">Signal</keyword>
<evidence type="ECO:0000256" key="3">
    <source>
        <dbReference type="ARBA" id="ARBA00022729"/>
    </source>
</evidence>
<accession>A0A8J2QZS6</accession>
<comment type="similarity">
    <text evidence="6">Belongs to the peptidase S1 family. CLIP subfamily.</text>
</comment>
<evidence type="ECO:0000256" key="2">
    <source>
        <dbReference type="ARBA" id="ARBA00022525"/>
    </source>
</evidence>
<evidence type="ECO:0000256" key="1">
    <source>
        <dbReference type="ARBA" id="ARBA00004613"/>
    </source>
</evidence>
<keyword evidence="9" id="KW-1185">Reference proteome</keyword>
<evidence type="ECO:0000313" key="9">
    <source>
        <dbReference type="Proteomes" id="UP000789524"/>
    </source>
</evidence>
<feature type="domain" description="Peptidase S1" evidence="7">
    <location>
        <begin position="105"/>
        <end position="370"/>
    </location>
</feature>
<dbReference type="Proteomes" id="UP000789524">
    <property type="component" value="Unassembled WGS sequence"/>
</dbReference>
<dbReference type="GO" id="GO:0005576">
    <property type="term" value="C:extracellular region"/>
    <property type="evidence" value="ECO:0007669"/>
    <property type="project" value="UniProtKB-SubCell"/>
</dbReference>
<reference evidence="8" key="1">
    <citation type="submission" date="2021-09" db="EMBL/GenBank/DDBJ databases">
        <authorList>
            <person name="Martin H S."/>
        </authorList>
    </citation>
    <scope>NUCLEOTIDE SEQUENCE</scope>
</reference>
<protein>
    <submittedName>
        <fullName evidence="8">(African queen) hypothetical protein</fullName>
    </submittedName>
</protein>
<dbReference type="PANTHER" id="PTHR24256">
    <property type="entry name" value="TRYPTASE-RELATED"/>
    <property type="match status" value="1"/>
</dbReference>
<dbReference type="PROSITE" id="PS50240">
    <property type="entry name" value="TRYPSIN_DOM"/>
    <property type="match status" value="1"/>
</dbReference>
<dbReference type="OrthoDB" id="6261922at2759"/>
<name>A0A8J2QZS6_9NEOP</name>
<dbReference type="Gene3D" id="2.40.10.10">
    <property type="entry name" value="Trypsin-like serine proteases"/>
    <property type="match status" value="2"/>
</dbReference>
<dbReference type="AlphaFoldDB" id="A0A8J2QZS6"/>
<evidence type="ECO:0000256" key="6">
    <source>
        <dbReference type="ARBA" id="ARBA00024195"/>
    </source>
</evidence>
<keyword evidence="4" id="KW-1015">Disulfide bond</keyword>
<dbReference type="InterPro" id="IPR001314">
    <property type="entry name" value="Peptidase_S1A"/>
</dbReference>